<dbReference type="Gene3D" id="3.40.50.12660">
    <property type="match status" value="1"/>
</dbReference>
<dbReference type="Pfam" id="PF00656">
    <property type="entry name" value="Peptidase_C14"/>
    <property type="match status" value="1"/>
</dbReference>
<evidence type="ECO:0000256" key="3">
    <source>
        <dbReference type="ARBA" id="ARBA00022807"/>
    </source>
</evidence>
<dbReference type="PANTHER" id="PTHR48104">
    <property type="entry name" value="METACASPASE-4"/>
    <property type="match status" value="1"/>
</dbReference>
<gene>
    <name evidence="6" type="ORF">L210DRAFT_3454489</name>
</gene>
<dbReference type="PANTHER" id="PTHR48104:SF30">
    <property type="entry name" value="METACASPASE-1"/>
    <property type="match status" value="1"/>
</dbReference>
<evidence type="ECO:0000256" key="1">
    <source>
        <dbReference type="ARBA" id="ARBA00009005"/>
    </source>
</evidence>
<reference evidence="6" key="2">
    <citation type="journal article" date="2020" name="Nat. Commun.">
        <title>Large-scale genome sequencing of mycorrhizal fungi provides insights into the early evolution of symbiotic traits.</title>
        <authorList>
            <person name="Miyauchi S."/>
            <person name="Kiss E."/>
            <person name="Kuo A."/>
            <person name="Drula E."/>
            <person name="Kohler A."/>
            <person name="Sanchez-Garcia M."/>
            <person name="Morin E."/>
            <person name="Andreopoulos B."/>
            <person name="Barry K.W."/>
            <person name="Bonito G."/>
            <person name="Buee M."/>
            <person name="Carver A."/>
            <person name="Chen C."/>
            <person name="Cichocki N."/>
            <person name="Clum A."/>
            <person name="Culley D."/>
            <person name="Crous P.W."/>
            <person name="Fauchery L."/>
            <person name="Girlanda M."/>
            <person name="Hayes R.D."/>
            <person name="Keri Z."/>
            <person name="LaButti K."/>
            <person name="Lipzen A."/>
            <person name="Lombard V."/>
            <person name="Magnuson J."/>
            <person name="Maillard F."/>
            <person name="Murat C."/>
            <person name="Nolan M."/>
            <person name="Ohm R.A."/>
            <person name="Pangilinan J."/>
            <person name="Pereira M.F."/>
            <person name="Perotto S."/>
            <person name="Peter M."/>
            <person name="Pfister S."/>
            <person name="Riley R."/>
            <person name="Sitrit Y."/>
            <person name="Stielow J.B."/>
            <person name="Szollosi G."/>
            <person name="Zifcakova L."/>
            <person name="Stursova M."/>
            <person name="Spatafora J.W."/>
            <person name="Tedersoo L."/>
            <person name="Vaario L.M."/>
            <person name="Yamada A."/>
            <person name="Yan M."/>
            <person name="Wang P."/>
            <person name="Xu J."/>
            <person name="Bruns T."/>
            <person name="Baldrian P."/>
            <person name="Vilgalys R."/>
            <person name="Dunand C."/>
            <person name="Henrissat B."/>
            <person name="Grigoriev I.V."/>
            <person name="Hibbett D."/>
            <person name="Nagy L.G."/>
            <person name="Martin F.M."/>
        </authorList>
    </citation>
    <scope>NUCLEOTIDE SEQUENCE</scope>
    <source>
        <strain evidence="6">BED1</strain>
    </source>
</reference>
<organism evidence="6 7">
    <name type="scientific">Boletus edulis BED1</name>
    <dbReference type="NCBI Taxonomy" id="1328754"/>
    <lineage>
        <taxon>Eukaryota</taxon>
        <taxon>Fungi</taxon>
        <taxon>Dikarya</taxon>
        <taxon>Basidiomycota</taxon>
        <taxon>Agaricomycotina</taxon>
        <taxon>Agaricomycetes</taxon>
        <taxon>Agaricomycetidae</taxon>
        <taxon>Boletales</taxon>
        <taxon>Boletineae</taxon>
        <taxon>Boletaceae</taxon>
        <taxon>Boletoideae</taxon>
        <taxon>Boletus</taxon>
    </lineage>
</organism>
<name>A0AAD4BKI5_BOLED</name>
<evidence type="ECO:0000256" key="4">
    <source>
        <dbReference type="SAM" id="MobiDB-lite"/>
    </source>
</evidence>
<dbReference type="GO" id="GO:0006915">
    <property type="term" value="P:apoptotic process"/>
    <property type="evidence" value="ECO:0007669"/>
    <property type="project" value="UniProtKB-KW"/>
</dbReference>
<evidence type="ECO:0000313" key="6">
    <source>
        <dbReference type="EMBL" id="KAF8433657.1"/>
    </source>
</evidence>
<dbReference type="GO" id="GO:0006508">
    <property type="term" value="P:proteolysis"/>
    <property type="evidence" value="ECO:0007669"/>
    <property type="project" value="InterPro"/>
</dbReference>
<reference evidence="6" key="1">
    <citation type="submission" date="2019-10" db="EMBL/GenBank/DDBJ databases">
        <authorList>
            <consortium name="DOE Joint Genome Institute"/>
            <person name="Kuo A."/>
            <person name="Miyauchi S."/>
            <person name="Kiss E."/>
            <person name="Drula E."/>
            <person name="Kohler A."/>
            <person name="Sanchez-Garcia M."/>
            <person name="Andreopoulos B."/>
            <person name="Barry K.W."/>
            <person name="Bonito G."/>
            <person name="Buee M."/>
            <person name="Carver A."/>
            <person name="Chen C."/>
            <person name="Cichocki N."/>
            <person name="Clum A."/>
            <person name="Culley D."/>
            <person name="Crous P.W."/>
            <person name="Fauchery L."/>
            <person name="Girlanda M."/>
            <person name="Hayes R."/>
            <person name="Keri Z."/>
            <person name="LaButti K."/>
            <person name="Lipzen A."/>
            <person name="Lombard V."/>
            <person name="Magnuson J."/>
            <person name="Maillard F."/>
            <person name="Morin E."/>
            <person name="Murat C."/>
            <person name="Nolan M."/>
            <person name="Ohm R."/>
            <person name="Pangilinan J."/>
            <person name="Pereira M."/>
            <person name="Perotto S."/>
            <person name="Peter M."/>
            <person name="Riley R."/>
            <person name="Sitrit Y."/>
            <person name="Stielow B."/>
            <person name="Szollosi G."/>
            <person name="Zifcakova L."/>
            <person name="Stursova M."/>
            <person name="Spatafora J.W."/>
            <person name="Tedersoo L."/>
            <person name="Vaario L.-M."/>
            <person name="Yamada A."/>
            <person name="Yan M."/>
            <person name="Wang P."/>
            <person name="Xu J."/>
            <person name="Bruns T."/>
            <person name="Baldrian P."/>
            <person name="Vilgalys R."/>
            <person name="Henrissat B."/>
            <person name="Grigoriev I.V."/>
            <person name="Hibbett D."/>
            <person name="Nagy L.G."/>
            <person name="Martin F.M."/>
        </authorList>
    </citation>
    <scope>NUCLEOTIDE SEQUENCE</scope>
    <source>
        <strain evidence="6">BED1</strain>
    </source>
</reference>
<dbReference type="GO" id="GO:0005737">
    <property type="term" value="C:cytoplasm"/>
    <property type="evidence" value="ECO:0007669"/>
    <property type="project" value="TreeGrafter"/>
</dbReference>
<feature type="compositionally biased region" description="Basic residues" evidence="4">
    <location>
        <begin position="123"/>
        <end position="141"/>
    </location>
</feature>
<comment type="caution">
    <text evidence="6">The sequence shown here is derived from an EMBL/GenBank/DDBJ whole genome shotgun (WGS) entry which is preliminary data.</text>
</comment>
<dbReference type="EMBL" id="WHUW01000032">
    <property type="protein sequence ID" value="KAF8433657.1"/>
    <property type="molecule type" value="Genomic_DNA"/>
</dbReference>
<keyword evidence="3" id="KW-0378">Hydrolase</keyword>
<comment type="similarity">
    <text evidence="1">Belongs to the peptidase C14B family.</text>
</comment>
<dbReference type="GO" id="GO:0004197">
    <property type="term" value="F:cysteine-type endopeptidase activity"/>
    <property type="evidence" value="ECO:0007669"/>
    <property type="project" value="InterPro"/>
</dbReference>
<keyword evidence="2" id="KW-0053">Apoptosis</keyword>
<dbReference type="InterPro" id="IPR050452">
    <property type="entry name" value="Metacaspase"/>
</dbReference>
<keyword evidence="7" id="KW-1185">Reference proteome</keyword>
<evidence type="ECO:0000259" key="5">
    <source>
        <dbReference type="Pfam" id="PF00656"/>
    </source>
</evidence>
<protein>
    <submittedName>
        <fullName evidence="6">Caspase domain-containing protein</fullName>
    </submittedName>
</protein>
<accession>A0AAD4BKI5</accession>
<feature type="region of interest" description="Disordered" evidence="4">
    <location>
        <begin position="186"/>
        <end position="211"/>
    </location>
</feature>
<proteinExistence type="inferred from homology"/>
<feature type="non-terminal residue" evidence="6">
    <location>
        <position position="484"/>
    </location>
</feature>
<feature type="domain" description="Peptidase C14 caspase" evidence="5">
    <location>
        <begin position="238"/>
        <end position="479"/>
    </location>
</feature>
<keyword evidence="3" id="KW-0788">Thiol protease</keyword>
<sequence length="484" mass="54038">MTWCSIFSCFPRYKAYTQINTMMWDAQGNYGAEPVSSHPRFPAPSNPRNAPQMRQPTYPAPFIPLGVPPAPPGRPTPNTHTSYHTFPRSTVVYRAPATSLLLGGPVPSLGVPTSRSVPANTPSRHHPSYRHHSNRHGRHHPQSLSAATSRHVHYADEMFQPRSRQMSTQSSRGVKAVPVATTSRHYHTPVAQQTTQGHRRRAHSTGNATAPVGVNIAPSQFQKAHASNGHEYSRCTGRKKALCIGINYIGQKRELHGCINDIKNVKRFLTRQWGFKDGDIVMLMDQTTNPRQLPTRKNMIDAMKWLVKDARPHDSLFFHYSGHGGQIPDTHGDETNGFDEVIYPVDYKKAGVIIDDELHRIMVKPLPRGCRLTAVFDSCHSGTTLDLPFMYHHDGRLKESHLTERALPQRMSSADVISFAACRDDQTSADTVQGGVAVGAMSYAFLTALTRKPVQSYLELLLSIREIVQPHFQQKAQLSSGHYI</sequence>
<dbReference type="Proteomes" id="UP001194468">
    <property type="component" value="Unassembled WGS sequence"/>
</dbReference>
<dbReference type="AlphaFoldDB" id="A0AAD4BKI5"/>
<dbReference type="InterPro" id="IPR029030">
    <property type="entry name" value="Caspase-like_dom_sf"/>
</dbReference>
<evidence type="ECO:0000256" key="2">
    <source>
        <dbReference type="ARBA" id="ARBA00022703"/>
    </source>
</evidence>
<keyword evidence="3" id="KW-0645">Protease</keyword>
<dbReference type="InterPro" id="IPR011600">
    <property type="entry name" value="Pept_C14_caspase"/>
</dbReference>
<dbReference type="SUPFAM" id="SSF52129">
    <property type="entry name" value="Caspase-like"/>
    <property type="match status" value="1"/>
</dbReference>
<feature type="region of interest" description="Disordered" evidence="4">
    <location>
        <begin position="111"/>
        <end position="147"/>
    </location>
</feature>
<evidence type="ECO:0000313" key="7">
    <source>
        <dbReference type="Proteomes" id="UP001194468"/>
    </source>
</evidence>